<protein>
    <submittedName>
        <fullName evidence="2">Uncharacterized protein</fullName>
    </submittedName>
</protein>
<gene>
    <name evidence="2" type="ORF">E2C01_091796</name>
</gene>
<keyword evidence="1" id="KW-0812">Transmembrane</keyword>
<comment type="caution">
    <text evidence="2">The sequence shown here is derived from an EMBL/GenBank/DDBJ whole genome shotgun (WGS) entry which is preliminary data.</text>
</comment>
<evidence type="ECO:0000313" key="2">
    <source>
        <dbReference type="EMBL" id="MPC96533.1"/>
    </source>
</evidence>
<name>A0A5B7JQ17_PORTR</name>
<sequence>MFVFLSLSSISLIYSSIFLPLCFISLIYSSLFLHLFFTQCLFAFLSLCVSYFPNLPCVIQSSAFTILSLRATSSQPQSFPSLSLASTCLARHQRHYSHHHPHCTTLTHFPPPANGITLLLLPYNNTSNDKKQQHQQKLRQQHPFIFLVSYGLMFYH</sequence>
<feature type="transmembrane region" description="Helical" evidence="1">
    <location>
        <begin position="31"/>
        <end position="52"/>
    </location>
</feature>
<feature type="transmembrane region" description="Helical" evidence="1">
    <location>
        <begin position="6"/>
        <end position="24"/>
    </location>
</feature>
<keyword evidence="1" id="KW-1133">Transmembrane helix</keyword>
<organism evidence="2 3">
    <name type="scientific">Portunus trituberculatus</name>
    <name type="common">Swimming crab</name>
    <name type="synonym">Neptunus trituberculatus</name>
    <dbReference type="NCBI Taxonomy" id="210409"/>
    <lineage>
        <taxon>Eukaryota</taxon>
        <taxon>Metazoa</taxon>
        <taxon>Ecdysozoa</taxon>
        <taxon>Arthropoda</taxon>
        <taxon>Crustacea</taxon>
        <taxon>Multicrustacea</taxon>
        <taxon>Malacostraca</taxon>
        <taxon>Eumalacostraca</taxon>
        <taxon>Eucarida</taxon>
        <taxon>Decapoda</taxon>
        <taxon>Pleocyemata</taxon>
        <taxon>Brachyura</taxon>
        <taxon>Eubrachyura</taxon>
        <taxon>Portunoidea</taxon>
        <taxon>Portunidae</taxon>
        <taxon>Portuninae</taxon>
        <taxon>Portunus</taxon>
    </lineage>
</organism>
<evidence type="ECO:0000256" key="1">
    <source>
        <dbReference type="SAM" id="Phobius"/>
    </source>
</evidence>
<keyword evidence="1" id="KW-0472">Membrane</keyword>
<dbReference type="AlphaFoldDB" id="A0A5B7JQ17"/>
<dbReference type="EMBL" id="VSRR010106330">
    <property type="protein sequence ID" value="MPC96533.1"/>
    <property type="molecule type" value="Genomic_DNA"/>
</dbReference>
<dbReference type="Proteomes" id="UP000324222">
    <property type="component" value="Unassembled WGS sequence"/>
</dbReference>
<keyword evidence="3" id="KW-1185">Reference proteome</keyword>
<proteinExistence type="predicted"/>
<reference evidence="2 3" key="1">
    <citation type="submission" date="2019-05" db="EMBL/GenBank/DDBJ databases">
        <title>Another draft genome of Portunus trituberculatus and its Hox gene families provides insights of decapod evolution.</title>
        <authorList>
            <person name="Jeong J.-H."/>
            <person name="Song I."/>
            <person name="Kim S."/>
            <person name="Choi T."/>
            <person name="Kim D."/>
            <person name="Ryu S."/>
            <person name="Kim W."/>
        </authorList>
    </citation>
    <scope>NUCLEOTIDE SEQUENCE [LARGE SCALE GENOMIC DNA]</scope>
    <source>
        <tissue evidence="2">Muscle</tissue>
    </source>
</reference>
<evidence type="ECO:0000313" key="3">
    <source>
        <dbReference type="Proteomes" id="UP000324222"/>
    </source>
</evidence>
<accession>A0A5B7JQ17</accession>